<keyword evidence="2" id="KW-1185">Reference proteome</keyword>
<protein>
    <recommendedName>
        <fullName evidence="3">NUMOD4 motif protein</fullName>
    </recommendedName>
</protein>
<dbReference type="SUPFAM" id="SSF54060">
    <property type="entry name" value="His-Me finger endonucleases"/>
    <property type="match status" value="1"/>
</dbReference>
<gene>
    <name evidence="1" type="ordered locus">Sinac_3119</name>
</gene>
<dbReference type="KEGG" id="saci:Sinac_3119"/>
<organism evidence="1 2">
    <name type="scientific">Singulisphaera acidiphila (strain ATCC BAA-1392 / DSM 18658 / VKM B-2454 / MOB10)</name>
    <dbReference type="NCBI Taxonomy" id="886293"/>
    <lineage>
        <taxon>Bacteria</taxon>
        <taxon>Pseudomonadati</taxon>
        <taxon>Planctomycetota</taxon>
        <taxon>Planctomycetia</taxon>
        <taxon>Isosphaerales</taxon>
        <taxon>Isosphaeraceae</taxon>
        <taxon>Singulisphaera</taxon>
    </lineage>
</organism>
<proteinExistence type="predicted"/>
<dbReference type="Proteomes" id="UP000010798">
    <property type="component" value="Chromosome"/>
</dbReference>
<accession>L0DDG2</accession>
<evidence type="ECO:0008006" key="3">
    <source>
        <dbReference type="Google" id="ProtNLM"/>
    </source>
</evidence>
<dbReference type="HOGENOM" id="CLU_1077273_0_0_0"/>
<evidence type="ECO:0000313" key="1">
    <source>
        <dbReference type="EMBL" id="AGA27399.1"/>
    </source>
</evidence>
<reference evidence="1 2" key="1">
    <citation type="submission" date="2012-02" db="EMBL/GenBank/DDBJ databases">
        <title>Complete sequence of chromosome of Singulisphaera acidiphila DSM 18658.</title>
        <authorList>
            <consortium name="US DOE Joint Genome Institute (JGI-PGF)"/>
            <person name="Lucas S."/>
            <person name="Copeland A."/>
            <person name="Lapidus A."/>
            <person name="Glavina del Rio T."/>
            <person name="Dalin E."/>
            <person name="Tice H."/>
            <person name="Bruce D."/>
            <person name="Goodwin L."/>
            <person name="Pitluck S."/>
            <person name="Peters L."/>
            <person name="Ovchinnikova G."/>
            <person name="Chertkov O."/>
            <person name="Kyrpides N."/>
            <person name="Mavromatis K."/>
            <person name="Ivanova N."/>
            <person name="Brettin T."/>
            <person name="Detter J.C."/>
            <person name="Han C."/>
            <person name="Larimer F."/>
            <person name="Land M."/>
            <person name="Hauser L."/>
            <person name="Markowitz V."/>
            <person name="Cheng J.-F."/>
            <person name="Hugenholtz P."/>
            <person name="Woyke T."/>
            <person name="Wu D."/>
            <person name="Tindall B."/>
            <person name="Pomrenke H."/>
            <person name="Brambilla E."/>
            <person name="Klenk H.-P."/>
            <person name="Eisen J.A."/>
        </authorList>
    </citation>
    <scope>NUCLEOTIDE SEQUENCE [LARGE SCALE GENOMIC DNA]</scope>
    <source>
        <strain evidence="2">ATCC BAA-1392 / DSM 18658 / VKM B-2454 / MOB10</strain>
    </source>
</reference>
<name>L0DDG2_SINAD</name>
<dbReference type="AlphaFoldDB" id="L0DDG2"/>
<evidence type="ECO:0000313" key="2">
    <source>
        <dbReference type="Proteomes" id="UP000010798"/>
    </source>
</evidence>
<sequence length="258" mass="29034">MNPRFELVTYRPIDWIEWLPRGRYRVGNDGSVWSIARGKWKPLKARKPKGKGPCVRLTGPEKKSAVGIAYLVCRAFHGPRPIGCEPYRFPDGDLKNNHASNLKWAPKGTHSLGITPKATAKTAGQRNLQTRVESLRQLQEGDIPKVFELRREGWTLQEIADELMTSQYVISSVTKGRVYSSVSCDRSIPDGLQSRGDRHPGAKLTSLDIPEIREKRRSGKTIRLIAQEYGVSCNAILQIFRGRSWAHIPDQVKAHSDA</sequence>
<dbReference type="Gene3D" id="3.90.75.20">
    <property type="match status" value="1"/>
</dbReference>
<dbReference type="OrthoDB" id="4313779at2"/>
<dbReference type="InterPro" id="IPR044925">
    <property type="entry name" value="His-Me_finger_sf"/>
</dbReference>
<dbReference type="EMBL" id="CP003364">
    <property type="protein sequence ID" value="AGA27399.1"/>
    <property type="molecule type" value="Genomic_DNA"/>
</dbReference>